<proteinExistence type="predicted"/>
<keyword evidence="2" id="KW-1185">Reference proteome</keyword>
<reference evidence="1 2" key="1">
    <citation type="submission" date="2021-06" db="EMBL/GenBank/DDBJ databases">
        <authorList>
            <person name="Palmer J.M."/>
        </authorList>
    </citation>
    <scope>NUCLEOTIDE SEQUENCE [LARGE SCALE GENOMIC DNA]</scope>
    <source>
        <strain evidence="1 2">GA_2019</strain>
        <tissue evidence="1">Muscle</tissue>
    </source>
</reference>
<sequence length="67" mass="7453">LVSVDFGGAAEIHSSATNLPRRLHLVENPYGTDREPDLFIDISSVLSHATVNFHLGGRQWPLQEKRS</sequence>
<organism evidence="1 2">
    <name type="scientific">Goodea atripinnis</name>
    <dbReference type="NCBI Taxonomy" id="208336"/>
    <lineage>
        <taxon>Eukaryota</taxon>
        <taxon>Metazoa</taxon>
        <taxon>Chordata</taxon>
        <taxon>Craniata</taxon>
        <taxon>Vertebrata</taxon>
        <taxon>Euteleostomi</taxon>
        <taxon>Actinopterygii</taxon>
        <taxon>Neopterygii</taxon>
        <taxon>Teleostei</taxon>
        <taxon>Neoteleostei</taxon>
        <taxon>Acanthomorphata</taxon>
        <taxon>Ovalentaria</taxon>
        <taxon>Atherinomorphae</taxon>
        <taxon>Cyprinodontiformes</taxon>
        <taxon>Goodeidae</taxon>
        <taxon>Goodea</taxon>
    </lineage>
</organism>
<comment type="caution">
    <text evidence="1">The sequence shown here is derived from an EMBL/GenBank/DDBJ whole genome shotgun (WGS) entry which is preliminary data.</text>
</comment>
<accession>A0ABV0N9P2</accession>
<dbReference type="Proteomes" id="UP001476798">
    <property type="component" value="Unassembled WGS sequence"/>
</dbReference>
<dbReference type="EMBL" id="JAHRIO010030259">
    <property type="protein sequence ID" value="MEQ2167624.1"/>
    <property type="molecule type" value="Genomic_DNA"/>
</dbReference>
<feature type="non-terminal residue" evidence="1">
    <location>
        <position position="1"/>
    </location>
</feature>
<evidence type="ECO:0000313" key="1">
    <source>
        <dbReference type="EMBL" id="MEQ2167624.1"/>
    </source>
</evidence>
<name>A0ABV0N9P2_9TELE</name>
<gene>
    <name evidence="1" type="ORF">GOODEAATRI_005890</name>
</gene>
<protein>
    <submittedName>
        <fullName evidence="1">Uncharacterized protein</fullName>
    </submittedName>
</protein>
<evidence type="ECO:0000313" key="2">
    <source>
        <dbReference type="Proteomes" id="UP001476798"/>
    </source>
</evidence>